<protein>
    <submittedName>
        <fullName evidence="1">Uncharacterized protein</fullName>
    </submittedName>
</protein>
<dbReference type="AlphaFoldDB" id="A0A1G6YLQ8"/>
<organism evidence="1 2">
    <name type="scientific">Bradyrhizobium brasilense</name>
    <dbReference type="NCBI Taxonomy" id="1419277"/>
    <lineage>
        <taxon>Bacteria</taxon>
        <taxon>Pseudomonadati</taxon>
        <taxon>Pseudomonadota</taxon>
        <taxon>Alphaproteobacteria</taxon>
        <taxon>Hyphomicrobiales</taxon>
        <taxon>Nitrobacteraceae</taxon>
        <taxon>Bradyrhizobium</taxon>
    </lineage>
</organism>
<proteinExistence type="predicted"/>
<reference evidence="1 2" key="1">
    <citation type="submission" date="2016-10" db="EMBL/GenBank/DDBJ databases">
        <authorList>
            <person name="de Groot N.N."/>
        </authorList>
    </citation>
    <scope>NUCLEOTIDE SEQUENCE [LARGE SCALE GENOMIC DNA]</scope>
    <source>
        <strain evidence="1 2">R5</strain>
    </source>
</reference>
<sequence length="36" mass="3959">MQLQLNRENAAKYGIWRVEPAGTGVLTAETDGRTVL</sequence>
<gene>
    <name evidence="1" type="ORF">SAMN05216337_101722</name>
</gene>
<evidence type="ECO:0000313" key="2">
    <source>
        <dbReference type="Proteomes" id="UP000199245"/>
    </source>
</evidence>
<dbReference type="EMBL" id="FMZW01000017">
    <property type="protein sequence ID" value="SDD91270.1"/>
    <property type="molecule type" value="Genomic_DNA"/>
</dbReference>
<evidence type="ECO:0000313" key="1">
    <source>
        <dbReference type="EMBL" id="SDD91270.1"/>
    </source>
</evidence>
<accession>A0A1G6YLQ8</accession>
<dbReference type="Proteomes" id="UP000199245">
    <property type="component" value="Unassembled WGS sequence"/>
</dbReference>
<name>A0A1G6YLQ8_9BRAD</name>